<dbReference type="InterPro" id="IPR037682">
    <property type="entry name" value="TonB_C"/>
</dbReference>
<feature type="signal peptide" evidence="5">
    <location>
        <begin position="1"/>
        <end position="24"/>
    </location>
</feature>
<dbReference type="EMBL" id="MSCH01000003">
    <property type="protein sequence ID" value="PQJ54059.1"/>
    <property type="molecule type" value="Genomic_DNA"/>
</dbReference>
<evidence type="ECO:0000256" key="4">
    <source>
        <dbReference type="ARBA" id="ARBA00023136"/>
    </source>
</evidence>
<evidence type="ECO:0000259" key="6">
    <source>
        <dbReference type="PROSITE" id="PS52015"/>
    </source>
</evidence>
<evidence type="ECO:0000256" key="1">
    <source>
        <dbReference type="ARBA" id="ARBA00004167"/>
    </source>
</evidence>
<evidence type="ECO:0000256" key="2">
    <source>
        <dbReference type="ARBA" id="ARBA00022692"/>
    </source>
</evidence>
<dbReference type="PROSITE" id="PS52015">
    <property type="entry name" value="TONB_CTD"/>
    <property type="match status" value="1"/>
</dbReference>
<evidence type="ECO:0000256" key="5">
    <source>
        <dbReference type="SAM" id="SignalP"/>
    </source>
</evidence>
<dbReference type="NCBIfam" id="TIGR01352">
    <property type="entry name" value="tonB_Cterm"/>
    <property type="match status" value="1"/>
</dbReference>
<keyword evidence="5" id="KW-0732">Signal</keyword>
<evidence type="ECO:0000313" key="7">
    <source>
        <dbReference type="EMBL" id="PQJ54059.1"/>
    </source>
</evidence>
<organism evidence="7 8">
    <name type="scientific">Psychrosphaera saromensis</name>
    <dbReference type="NCBI Taxonomy" id="716813"/>
    <lineage>
        <taxon>Bacteria</taxon>
        <taxon>Pseudomonadati</taxon>
        <taxon>Pseudomonadota</taxon>
        <taxon>Gammaproteobacteria</taxon>
        <taxon>Alteromonadales</taxon>
        <taxon>Pseudoalteromonadaceae</taxon>
        <taxon>Psychrosphaera</taxon>
    </lineage>
</organism>
<dbReference type="Gene3D" id="3.30.1150.10">
    <property type="match status" value="1"/>
</dbReference>
<keyword evidence="4" id="KW-0472">Membrane</keyword>
<keyword evidence="2" id="KW-0812">Transmembrane</keyword>
<evidence type="ECO:0000313" key="8">
    <source>
        <dbReference type="Proteomes" id="UP000239007"/>
    </source>
</evidence>
<keyword evidence="8" id="KW-1185">Reference proteome</keyword>
<comment type="subcellular location">
    <subcellularLocation>
        <location evidence="1">Membrane</location>
        <topology evidence="1">Single-pass membrane protein</topology>
    </subcellularLocation>
</comment>
<comment type="caution">
    <text evidence="7">The sequence shown here is derived from an EMBL/GenBank/DDBJ whole genome shotgun (WGS) entry which is preliminary data.</text>
</comment>
<dbReference type="PROSITE" id="PS51257">
    <property type="entry name" value="PROKAR_LIPOPROTEIN"/>
    <property type="match status" value="1"/>
</dbReference>
<sequence>MNKLLLIISCIIFLSACTTNTQTAQTSQVNAPEYLNLIGNKDEVLNYWVVDKSVAPKYPISAGEDKVSGCVEFSLIIDSNGMADDLIIVKSFPETMFDKPAIDAINKWIWLPTETNMNKQTVATTIQFDFITKEPVNESEVYEACRI</sequence>
<dbReference type="InterPro" id="IPR006260">
    <property type="entry name" value="TonB/TolA_C"/>
</dbReference>
<dbReference type="RefSeq" id="WP_229793393.1">
    <property type="nucleotide sequence ID" value="NZ_BMYG01000007.1"/>
</dbReference>
<evidence type="ECO:0000256" key="3">
    <source>
        <dbReference type="ARBA" id="ARBA00022989"/>
    </source>
</evidence>
<protein>
    <recommendedName>
        <fullName evidence="6">TonB C-terminal domain-containing protein</fullName>
    </recommendedName>
</protein>
<dbReference type="GO" id="GO:0055085">
    <property type="term" value="P:transmembrane transport"/>
    <property type="evidence" value="ECO:0007669"/>
    <property type="project" value="InterPro"/>
</dbReference>
<dbReference type="Pfam" id="PF03544">
    <property type="entry name" value="TonB_C"/>
    <property type="match status" value="1"/>
</dbReference>
<dbReference type="SUPFAM" id="SSF74653">
    <property type="entry name" value="TolA/TonB C-terminal domain"/>
    <property type="match status" value="1"/>
</dbReference>
<reference evidence="7 8" key="1">
    <citation type="submission" date="2016-12" db="EMBL/GenBank/DDBJ databases">
        <title>Diversity of luminous bacteria.</title>
        <authorList>
            <person name="Yoshizawa S."/>
            <person name="Kogure K."/>
        </authorList>
    </citation>
    <scope>NUCLEOTIDE SEQUENCE [LARGE SCALE GENOMIC DNA]</scope>
    <source>
        <strain evidence="7 8">SA4-48</strain>
    </source>
</reference>
<feature type="domain" description="TonB C-terminal" evidence="6">
    <location>
        <begin position="43"/>
        <end position="137"/>
    </location>
</feature>
<gene>
    <name evidence="7" type="ORF">BTO11_10630</name>
</gene>
<dbReference type="GO" id="GO:0016020">
    <property type="term" value="C:membrane"/>
    <property type="evidence" value="ECO:0007669"/>
    <property type="project" value="UniProtKB-SubCell"/>
</dbReference>
<proteinExistence type="predicted"/>
<keyword evidence="3" id="KW-1133">Transmembrane helix</keyword>
<accession>A0A2S7UWB3</accession>
<feature type="chain" id="PRO_5015745807" description="TonB C-terminal domain-containing protein" evidence="5">
    <location>
        <begin position="25"/>
        <end position="147"/>
    </location>
</feature>
<dbReference type="AlphaFoldDB" id="A0A2S7UWB3"/>
<name>A0A2S7UWB3_9GAMM</name>
<dbReference type="Proteomes" id="UP000239007">
    <property type="component" value="Unassembled WGS sequence"/>
</dbReference>